<dbReference type="AlphaFoldDB" id="W7XCR7"/>
<gene>
    <name evidence="2" type="ORF">TTHERM_000354978</name>
</gene>
<organism evidence="2 3">
    <name type="scientific">Tetrahymena thermophila (strain SB210)</name>
    <dbReference type="NCBI Taxonomy" id="312017"/>
    <lineage>
        <taxon>Eukaryota</taxon>
        <taxon>Sar</taxon>
        <taxon>Alveolata</taxon>
        <taxon>Ciliophora</taxon>
        <taxon>Intramacronucleata</taxon>
        <taxon>Oligohymenophorea</taxon>
        <taxon>Hymenostomatida</taxon>
        <taxon>Tetrahymenina</taxon>
        <taxon>Tetrahymenidae</taxon>
        <taxon>Tetrahymena</taxon>
    </lineage>
</organism>
<protein>
    <submittedName>
        <fullName evidence="2">Transmembrane protein, putative</fullName>
    </submittedName>
</protein>
<keyword evidence="1" id="KW-1133">Transmembrane helix</keyword>
<name>W7XCR7_TETTS</name>
<dbReference type="Gene3D" id="3.80.10.10">
    <property type="entry name" value="Ribonuclease Inhibitor"/>
    <property type="match status" value="1"/>
</dbReference>
<evidence type="ECO:0000313" key="3">
    <source>
        <dbReference type="Proteomes" id="UP000009168"/>
    </source>
</evidence>
<keyword evidence="1" id="KW-0472">Membrane</keyword>
<evidence type="ECO:0000256" key="1">
    <source>
        <dbReference type="SAM" id="Phobius"/>
    </source>
</evidence>
<dbReference type="SUPFAM" id="SSF52047">
    <property type="entry name" value="RNI-like"/>
    <property type="match status" value="1"/>
</dbReference>
<dbReference type="InParanoid" id="W7XCR7"/>
<dbReference type="Proteomes" id="UP000009168">
    <property type="component" value="Unassembled WGS sequence"/>
</dbReference>
<evidence type="ECO:0000313" key="2">
    <source>
        <dbReference type="EMBL" id="EWS75277.1"/>
    </source>
</evidence>
<dbReference type="InterPro" id="IPR032675">
    <property type="entry name" value="LRR_dom_sf"/>
</dbReference>
<accession>W7XCR7</accession>
<keyword evidence="1 2" id="KW-0812">Transmembrane</keyword>
<feature type="transmembrane region" description="Helical" evidence="1">
    <location>
        <begin position="313"/>
        <end position="329"/>
    </location>
</feature>
<keyword evidence="3" id="KW-1185">Reference proteome</keyword>
<feature type="transmembrane region" description="Helical" evidence="1">
    <location>
        <begin position="280"/>
        <end position="301"/>
    </location>
</feature>
<sequence length="548" mass="65170">MTQNIQKLRYYFKQISDQKILFNYFNQNYLTIYIFQHFNKSKNLKKKQKQKNYYFFSNQFKILIIKKKINQIHQFVLFILQKIKLKLLNIQNLLSRKNYNYKQKQKQKIQLKKKANKSYLLIDMGNLLTFSENNLIDPDCNELDLELDQKLSDKQFQNFCQKISHIQKLNLLRLHFTNFKSAPSLQKFNRLLEEVANRLSLKQIEIFFNDDCYFHEEIIQALNQGLKNCQNINFLEINFFCDMKQLINNLFNFLKINYISIKLNVNFFKFQMKTNSINSLNINILIFLGNIIIQILIMILMSNHQAIFYHQTLIKYSLLNLAFFGQVVLDYQCHQVHAPSVQISIIYAQKLGIFYLIFNNLNCFYRKLEIFVGGIQSLSQSISNLENLKTLKLDLYVSLVDQQFKYLCEGISKCKQLYEFRYTQLEKSELTDDSIQFLSKAIVQLPNLQSLYINLIENNFGQQRIGQILGESISNSQNLTYLFINLSLNKIKQDDAEVLCNQISKSPQLYYLSIFFNKDKILERFNNKKKLCQISFKTKKLIYLSISI</sequence>
<dbReference type="EMBL" id="GG662749">
    <property type="protein sequence ID" value="EWS75277.1"/>
    <property type="molecule type" value="Genomic_DNA"/>
</dbReference>
<proteinExistence type="predicted"/>
<feature type="transmembrane region" description="Helical" evidence="1">
    <location>
        <begin position="341"/>
        <end position="358"/>
    </location>
</feature>
<dbReference type="KEGG" id="tet:TTHERM_000354978"/>
<dbReference type="RefSeq" id="XP_012652268.1">
    <property type="nucleotide sequence ID" value="XM_012796814.1"/>
</dbReference>
<reference evidence="3" key="1">
    <citation type="journal article" date="2006" name="PLoS Biol.">
        <title>Macronuclear genome sequence of the ciliate Tetrahymena thermophila, a model eukaryote.</title>
        <authorList>
            <person name="Eisen J.A."/>
            <person name="Coyne R.S."/>
            <person name="Wu M."/>
            <person name="Wu D."/>
            <person name="Thiagarajan M."/>
            <person name="Wortman J.R."/>
            <person name="Badger J.H."/>
            <person name="Ren Q."/>
            <person name="Amedeo P."/>
            <person name="Jones K.M."/>
            <person name="Tallon L.J."/>
            <person name="Delcher A.L."/>
            <person name="Salzberg S.L."/>
            <person name="Silva J.C."/>
            <person name="Haas B.J."/>
            <person name="Majoros W.H."/>
            <person name="Farzad M."/>
            <person name="Carlton J.M."/>
            <person name="Smith R.K. Jr."/>
            <person name="Garg J."/>
            <person name="Pearlman R.E."/>
            <person name="Karrer K.M."/>
            <person name="Sun L."/>
            <person name="Manning G."/>
            <person name="Elde N.C."/>
            <person name="Turkewitz A.P."/>
            <person name="Asai D.J."/>
            <person name="Wilkes D.E."/>
            <person name="Wang Y."/>
            <person name="Cai H."/>
            <person name="Collins K."/>
            <person name="Stewart B.A."/>
            <person name="Lee S.R."/>
            <person name="Wilamowska K."/>
            <person name="Weinberg Z."/>
            <person name="Ruzzo W.L."/>
            <person name="Wloga D."/>
            <person name="Gaertig J."/>
            <person name="Frankel J."/>
            <person name="Tsao C.-C."/>
            <person name="Gorovsky M.A."/>
            <person name="Keeling P.J."/>
            <person name="Waller R.F."/>
            <person name="Patron N.J."/>
            <person name="Cherry J.M."/>
            <person name="Stover N.A."/>
            <person name="Krieger C.J."/>
            <person name="del Toro C."/>
            <person name="Ryder H.F."/>
            <person name="Williamson S.C."/>
            <person name="Barbeau R.A."/>
            <person name="Hamilton E.P."/>
            <person name="Orias E."/>
        </authorList>
    </citation>
    <scope>NUCLEOTIDE SEQUENCE [LARGE SCALE GENOMIC DNA]</scope>
    <source>
        <strain evidence="3">SB210</strain>
    </source>
</reference>
<dbReference type="GeneID" id="24438579"/>